<name>A0A367KMZ8_RHIST</name>
<evidence type="ECO:0000313" key="2">
    <source>
        <dbReference type="Proteomes" id="UP000253551"/>
    </source>
</evidence>
<keyword evidence="2" id="KW-1185">Reference proteome</keyword>
<dbReference type="AlphaFoldDB" id="A0A367KMZ8"/>
<comment type="caution">
    <text evidence="1">The sequence shown here is derived from an EMBL/GenBank/DDBJ whole genome shotgun (WGS) entry which is preliminary data.</text>
</comment>
<dbReference type="EMBL" id="PJQM01000958">
    <property type="protein sequence ID" value="RCI03603.1"/>
    <property type="molecule type" value="Genomic_DNA"/>
</dbReference>
<dbReference type="Proteomes" id="UP000253551">
    <property type="component" value="Unassembled WGS sequence"/>
</dbReference>
<reference evidence="1 2" key="1">
    <citation type="journal article" date="2018" name="G3 (Bethesda)">
        <title>Phylogenetic and Phylogenomic Definition of Rhizopus Species.</title>
        <authorList>
            <person name="Gryganskyi A.P."/>
            <person name="Golan J."/>
            <person name="Dolatabadi S."/>
            <person name="Mondo S."/>
            <person name="Robb S."/>
            <person name="Idnurm A."/>
            <person name="Muszewska A."/>
            <person name="Steczkiewicz K."/>
            <person name="Masonjones S."/>
            <person name="Liao H.L."/>
            <person name="Gajdeczka M.T."/>
            <person name="Anike F."/>
            <person name="Vuek A."/>
            <person name="Anishchenko I.M."/>
            <person name="Voigt K."/>
            <person name="de Hoog G.S."/>
            <person name="Smith M.E."/>
            <person name="Heitman J."/>
            <person name="Vilgalys R."/>
            <person name="Stajich J.E."/>
        </authorList>
    </citation>
    <scope>NUCLEOTIDE SEQUENCE [LARGE SCALE GENOMIC DNA]</scope>
    <source>
        <strain evidence="1 2">LSU 92-RS-03</strain>
    </source>
</reference>
<dbReference type="InterPro" id="IPR016035">
    <property type="entry name" value="Acyl_Trfase/lysoPLipase"/>
</dbReference>
<dbReference type="STRING" id="4846.A0A367KMZ8"/>
<organism evidence="1 2">
    <name type="scientific">Rhizopus stolonifer</name>
    <name type="common">Rhizopus nigricans</name>
    <dbReference type="NCBI Taxonomy" id="4846"/>
    <lineage>
        <taxon>Eukaryota</taxon>
        <taxon>Fungi</taxon>
        <taxon>Fungi incertae sedis</taxon>
        <taxon>Mucoromycota</taxon>
        <taxon>Mucoromycotina</taxon>
        <taxon>Mucoromycetes</taxon>
        <taxon>Mucorales</taxon>
        <taxon>Mucorineae</taxon>
        <taxon>Rhizopodaceae</taxon>
        <taxon>Rhizopus</taxon>
    </lineage>
</organism>
<dbReference type="InterPro" id="IPR050301">
    <property type="entry name" value="NTE"/>
</dbReference>
<sequence length="163" mass="18607">PQNDPGLDFKTKREFFMNIRQIFGRTALLLSGGSTLCLNHIGTEDELPMIFDASRFSHAKTHQLYIDGSVENDLPMNKLSELFNVNHFTICQLNPHVIPFLQRTNTASKAIQMTNFSMPLAETEIQHRFAQVLSNPTEKLIGDAIQRAERATWSNKFLNKPIY</sequence>
<gene>
    <name evidence="1" type="ORF">CU098_000701</name>
</gene>
<dbReference type="OrthoDB" id="10049244at2759"/>
<dbReference type="PANTHER" id="PTHR14226:SF10">
    <property type="entry name" value="TRIACYLGLYCEROL LIPASE 4-RELATED"/>
    <property type="match status" value="1"/>
</dbReference>
<evidence type="ECO:0000313" key="1">
    <source>
        <dbReference type="EMBL" id="RCI03603.1"/>
    </source>
</evidence>
<dbReference type="PANTHER" id="PTHR14226">
    <property type="entry name" value="NEUROPATHY TARGET ESTERASE/SWISS CHEESE D.MELANOGASTER"/>
    <property type="match status" value="1"/>
</dbReference>
<protein>
    <submittedName>
        <fullName evidence="1">Uncharacterized protein</fullName>
    </submittedName>
</protein>
<dbReference type="SUPFAM" id="SSF52151">
    <property type="entry name" value="FabD/lysophospholipase-like"/>
    <property type="match status" value="1"/>
</dbReference>
<feature type="non-terminal residue" evidence="1">
    <location>
        <position position="1"/>
    </location>
</feature>
<proteinExistence type="predicted"/>
<accession>A0A367KMZ8</accession>